<feature type="compositionally biased region" description="Basic and acidic residues" evidence="6">
    <location>
        <begin position="360"/>
        <end position="370"/>
    </location>
</feature>
<feature type="compositionally biased region" description="Basic and acidic residues" evidence="6">
    <location>
        <begin position="406"/>
        <end position="421"/>
    </location>
</feature>
<reference evidence="8" key="1">
    <citation type="submission" date="2023-07" db="EMBL/GenBank/DDBJ databases">
        <title>draft genome sequence of fig (Ficus carica).</title>
        <authorList>
            <person name="Takahashi T."/>
            <person name="Nishimura K."/>
        </authorList>
    </citation>
    <scope>NUCLEOTIDE SEQUENCE</scope>
</reference>
<feature type="region of interest" description="Disordered" evidence="6">
    <location>
        <begin position="461"/>
        <end position="493"/>
    </location>
</feature>
<evidence type="ECO:0000313" key="9">
    <source>
        <dbReference type="Proteomes" id="UP001187192"/>
    </source>
</evidence>
<dbReference type="Gene3D" id="3.30.420.10">
    <property type="entry name" value="Ribonuclease H-like superfamily/Ribonuclease H"/>
    <property type="match status" value="1"/>
</dbReference>
<comment type="similarity">
    <text evidence="2">Belongs to the REXO1/REXO3 family.</text>
</comment>
<feature type="compositionally biased region" description="Basic and acidic residues" evidence="6">
    <location>
        <begin position="461"/>
        <end position="474"/>
    </location>
</feature>
<evidence type="ECO:0000259" key="7">
    <source>
        <dbReference type="SMART" id="SM00479"/>
    </source>
</evidence>
<keyword evidence="9" id="KW-1185">Reference proteome</keyword>
<evidence type="ECO:0000256" key="6">
    <source>
        <dbReference type="SAM" id="MobiDB-lite"/>
    </source>
</evidence>
<feature type="region of interest" description="Disordered" evidence="6">
    <location>
        <begin position="406"/>
        <end position="435"/>
    </location>
</feature>
<accession>A0AA88CTN7</accession>
<dbReference type="InterPro" id="IPR047021">
    <property type="entry name" value="REXO1/3/4-like"/>
</dbReference>
<evidence type="ECO:0000256" key="4">
    <source>
        <dbReference type="ARBA" id="ARBA00022801"/>
    </source>
</evidence>
<proteinExistence type="inferred from homology"/>
<keyword evidence="3" id="KW-0540">Nuclease</keyword>
<keyword evidence="4" id="KW-0378">Hydrolase</keyword>
<feature type="compositionally biased region" description="Basic residues" evidence="6">
    <location>
        <begin position="475"/>
        <end position="493"/>
    </location>
</feature>
<dbReference type="InterPro" id="IPR012337">
    <property type="entry name" value="RNaseH-like_sf"/>
</dbReference>
<dbReference type="SMART" id="SM00479">
    <property type="entry name" value="EXOIII"/>
    <property type="match status" value="1"/>
</dbReference>
<keyword evidence="5" id="KW-0539">Nucleus</keyword>
<dbReference type="GO" id="GO:0003676">
    <property type="term" value="F:nucleic acid binding"/>
    <property type="evidence" value="ECO:0007669"/>
    <property type="project" value="InterPro"/>
</dbReference>
<evidence type="ECO:0000256" key="1">
    <source>
        <dbReference type="ARBA" id="ARBA00004123"/>
    </source>
</evidence>
<dbReference type="GO" id="GO:0004527">
    <property type="term" value="F:exonuclease activity"/>
    <property type="evidence" value="ECO:0007669"/>
    <property type="project" value="InterPro"/>
</dbReference>
<dbReference type="PANTHER" id="PTHR12801">
    <property type="entry name" value="RNA EXONUCLEASE REXO1 / RECO3 FAMILY MEMBER-RELATED"/>
    <property type="match status" value="1"/>
</dbReference>
<evidence type="ECO:0000256" key="2">
    <source>
        <dbReference type="ARBA" id="ARBA00006357"/>
    </source>
</evidence>
<feature type="domain" description="Exonuclease" evidence="7">
    <location>
        <begin position="142"/>
        <end position="287"/>
    </location>
</feature>
<dbReference type="InterPro" id="IPR013520">
    <property type="entry name" value="Ribonucl_H"/>
</dbReference>
<dbReference type="GO" id="GO:0005634">
    <property type="term" value="C:nucleus"/>
    <property type="evidence" value="ECO:0007669"/>
    <property type="project" value="UniProtKB-SubCell"/>
</dbReference>
<evidence type="ECO:0000256" key="3">
    <source>
        <dbReference type="ARBA" id="ARBA00022722"/>
    </source>
</evidence>
<dbReference type="SUPFAM" id="SSF53098">
    <property type="entry name" value="Ribonuclease H-like"/>
    <property type="match status" value="1"/>
</dbReference>
<evidence type="ECO:0000313" key="8">
    <source>
        <dbReference type="EMBL" id="GMN34538.1"/>
    </source>
</evidence>
<sequence>MDDLLATTEKKALVEIVKLVQKRGWKGSKGDWKEFLKFYDKKIGASLSDPARRSTSVLIAFLKTFDKEDHLQFLAKVIQSCSKRNMAQQVTGSLDDESPEQRLVRLTLEHPLYPLEYSFPSSGPDWVVTELGKKSKVMRSDRILAVDCEMVLCVDGTEALVKVCVVNHNLKVKLDEIVRPNKAVADYRTEITGITAADLEGVMYSLADVQSLLGYELRKKDSPHNCLDDACAAMKLVIARLKNQVEDTIPLTEVDVRECDTSKLFLHKIPVYVPSEELLKVMPGDFTIELKPSWKFRGNKYSAYAIFKNSQEAEQAYEDVRGTKEKDSFGRPQKLITLKLSNDKTCSIYVRKMVHGDDLEGDVSRKRADPVEETSNGSKKLKIDENVKEETMSDQDHHEEIEVVKKERKARDSEIFRESGKASKHRKDKIGKILKTDENIKEETMTDQNECSDQLEEIEVAKKERKAKDTEISRVNRKASKHRKDKKGKKKRH</sequence>
<gene>
    <name evidence="8" type="ORF">TIFTF001_004739</name>
</gene>
<organism evidence="8 9">
    <name type="scientific">Ficus carica</name>
    <name type="common">Common fig</name>
    <dbReference type="NCBI Taxonomy" id="3494"/>
    <lineage>
        <taxon>Eukaryota</taxon>
        <taxon>Viridiplantae</taxon>
        <taxon>Streptophyta</taxon>
        <taxon>Embryophyta</taxon>
        <taxon>Tracheophyta</taxon>
        <taxon>Spermatophyta</taxon>
        <taxon>Magnoliopsida</taxon>
        <taxon>eudicotyledons</taxon>
        <taxon>Gunneridae</taxon>
        <taxon>Pentapetalae</taxon>
        <taxon>rosids</taxon>
        <taxon>fabids</taxon>
        <taxon>Rosales</taxon>
        <taxon>Moraceae</taxon>
        <taxon>Ficeae</taxon>
        <taxon>Ficus</taxon>
    </lineage>
</organism>
<dbReference type="PANTHER" id="PTHR12801:SF115">
    <property type="entry name" value="FI18136P1-RELATED"/>
    <property type="match status" value="1"/>
</dbReference>
<protein>
    <recommendedName>
        <fullName evidence="7">Exonuclease domain-containing protein</fullName>
    </recommendedName>
</protein>
<comment type="caution">
    <text evidence="8">The sequence shown here is derived from an EMBL/GenBank/DDBJ whole genome shotgun (WGS) entry which is preliminary data.</text>
</comment>
<name>A0AA88CTN7_FICCA</name>
<dbReference type="EMBL" id="BTGU01000004">
    <property type="protein sequence ID" value="GMN34538.1"/>
    <property type="molecule type" value="Genomic_DNA"/>
</dbReference>
<dbReference type="InterPro" id="IPR036397">
    <property type="entry name" value="RNaseH_sf"/>
</dbReference>
<comment type="subcellular location">
    <subcellularLocation>
        <location evidence="1">Nucleus</location>
    </subcellularLocation>
</comment>
<dbReference type="AlphaFoldDB" id="A0AA88CTN7"/>
<evidence type="ECO:0000256" key="5">
    <source>
        <dbReference type="ARBA" id="ARBA00023242"/>
    </source>
</evidence>
<dbReference type="Proteomes" id="UP001187192">
    <property type="component" value="Unassembled WGS sequence"/>
</dbReference>
<feature type="region of interest" description="Disordered" evidence="6">
    <location>
        <begin position="360"/>
        <end position="379"/>
    </location>
</feature>